<dbReference type="Gene3D" id="1.10.238.10">
    <property type="entry name" value="EF-hand"/>
    <property type="match status" value="1"/>
</dbReference>
<evidence type="ECO:0000259" key="3">
    <source>
        <dbReference type="PROSITE" id="PS50222"/>
    </source>
</evidence>
<dbReference type="SMART" id="SM00164">
    <property type="entry name" value="TBC"/>
    <property type="match status" value="1"/>
</dbReference>
<dbReference type="Gene3D" id="1.10.472.80">
    <property type="entry name" value="Ypt/Rab-GAP domain of gyp1p, domain 3"/>
    <property type="match status" value="1"/>
</dbReference>
<keyword evidence="5" id="KW-1185">Reference proteome</keyword>
<dbReference type="InterPro" id="IPR002048">
    <property type="entry name" value="EF_hand_dom"/>
</dbReference>
<keyword evidence="1" id="KW-0106">Calcium</keyword>
<dbReference type="SUPFAM" id="SSF47473">
    <property type="entry name" value="EF-hand"/>
    <property type="match status" value="1"/>
</dbReference>
<feature type="domain" description="Rab-GAP TBC" evidence="2">
    <location>
        <begin position="238"/>
        <end position="426"/>
    </location>
</feature>
<evidence type="ECO:0000313" key="5">
    <source>
        <dbReference type="Proteomes" id="UP001212997"/>
    </source>
</evidence>
<dbReference type="AlphaFoldDB" id="A0AAD5V5W2"/>
<gene>
    <name evidence="4" type="ORF">NLI96_g3986</name>
</gene>
<dbReference type="InterPro" id="IPR035969">
    <property type="entry name" value="Rab-GAP_TBC_sf"/>
</dbReference>
<feature type="domain" description="EF-hand" evidence="3">
    <location>
        <begin position="656"/>
        <end position="691"/>
    </location>
</feature>
<evidence type="ECO:0000259" key="2">
    <source>
        <dbReference type="PROSITE" id="PS50086"/>
    </source>
</evidence>
<proteinExistence type="predicted"/>
<dbReference type="FunFam" id="1.10.472.80:FF:000051">
    <property type="entry name" value="Probable MDR1-Mac1p interacting protein"/>
    <property type="match status" value="1"/>
</dbReference>
<name>A0AAD5V5W2_9APHY</name>
<dbReference type="PROSITE" id="PS50086">
    <property type="entry name" value="TBC_RABGAP"/>
    <property type="match status" value="1"/>
</dbReference>
<dbReference type="Pfam" id="PF00566">
    <property type="entry name" value="RabGAP-TBC"/>
    <property type="match status" value="1"/>
</dbReference>
<evidence type="ECO:0000256" key="1">
    <source>
        <dbReference type="ARBA" id="ARBA00022837"/>
    </source>
</evidence>
<dbReference type="InterPro" id="IPR050302">
    <property type="entry name" value="Rab_GAP_TBC_domain"/>
</dbReference>
<accession>A0AAD5V5W2</accession>
<dbReference type="Proteomes" id="UP001212997">
    <property type="component" value="Unassembled WGS sequence"/>
</dbReference>
<dbReference type="Gene3D" id="1.10.8.270">
    <property type="entry name" value="putative rabgap domain of human tbc1 domain family member 14 like domains"/>
    <property type="match status" value="1"/>
</dbReference>
<dbReference type="PROSITE" id="PS00018">
    <property type="entry name" value="EF_HAND_1"/>
    <property type="match status" value="1"/>
</dbReference>
<dbReference type="GO" id="GO:0005096">
    <property type="term" value="F:GTPase activator activity"/>
    <property type="evidence" value="ECO:0007669"/>
    <property type="project" value="TreeGrafter"/>
</dbReference>
<dbReference type="EMBL" id="JANAWD010000110">
    <property type="protein sequence ID" value="KAJ3486805.1"/>
    <property type="molecule type" value="Genomic_DNA"/>
</dbReference>
<dbReference type="GO" id="GO:0031267">
    <property type="term" value="F:small GTPase binding"/>
    <property type="evidence" value="ECO:0007669"/>
    <property type="project" value="TreeGrafter"/>
</dbReference>
<dbReference type="GO" id="GO:0005509">
    <property type="term" value="F:calcium ion binding"/>
    <property type="evidence" value="ECO:0007669"/>
    <property type="project" value="InterPro"/>
</dbReference>
<dbReference type="PANTHER" id="PTHR47219:SF20">
    <property type="entry name" value="TBC1 DOMAIN FAMILY MEMBER 2B"/>
    <property type="match status" value="1"/>
</dbReference>
<organism evidence="4 5">
    <name type="scientific">Meripilus lineatus</name>
    <dbReference type="NCBI Taxonomy" id="2056292"/>
    <lineage>
        <taxon>Eukaryota</taxon>
        <taxon>Fungi</taxon>
        <taxon>Dikarya</taxon>
        <taxon>Basidiomycota</taxon>
        <taxon>Agaricomycotina</taxon>
        <taxon>Agaricomycetes</taxon>
        <taxon>Polyporales</taxon>
        <taxon>Meripilaceae</taxon>
        <taxon>Meripilus</taxon>
    </lineage>
</organism>
<comment type="caution">
    <text evidence="4">The sequence shown here is derived from an EMBL/GenBank/DDBJ whole genome shotgun (WGS) entry which is preliminary data.</text>
</comment>
<dbReference type="FunFam" id="1.10.8.270:FF:000002">
    <property type="entry name" value="TBC1 domain family member 9B"/>
    <property type="match status" value="1"/>
</dbReference>
<dbReference type="PANTHER" id="PTHR47219">
    <property type="entry name" value="RAB GTPASE-ACTIVATING PROTEIN 1-LIKE"/>
    <property type="match status" value="1"/>
</dbReference>
<dbReference type="InterPro" id="IPR000195">
    <property type="entry name" value="Rab-GAP-TBC_dom"/>
</dbReference>
<evidence type="ECO:0008006" key="6">
    <source>
        <dbReference type="Google" id="ProtNLM"/>
    </source>
</evidence>
<protein>
    <recommendedName>
        <fullName evidence="6">TBC-domain-containing protein</fullName>
    </recommendedName>
</protein>
<dbReference type="InterPro" id="IPR011992">
    <property type="entry name" value="EF-hand-dom_pair"/>
</dbReference>
<dbReference type="InterPro" id="IPR018247">
    <property type="entry name" value="EF_Hand_1_Ca_BS"/>
</dbReference>
<reference evidence="4" key="1">
    <citation type="submission" date="2022-07" db="EMBL/GenBank/DDBJ databases">
        <title>Genome Sequence of Physisporinus lineatus.</title>
        <authorList>
            <person name="Buettner E."/>
        </authorList>
    </citation>
    <scope>NUCLEOTIDE SEQUENCE</scope>
    <source>
        <strain evidence="4">VT162</strain>
    </source>
</reference>
<sequence>MATISTQLRNFKEPTKEQLTQLFFSLPPEPLYNGDPSTPDKGMGELEKMEISAMLTVSGEEPCTGKLYLIPPYLAFASLDRKSVRFTIPLCTIRKVERLSARAGVYALGLSLWHQMKIIVQLTALRPTADLFCSLLRDALKSELQRGQMKAVKGFVNTCYSEVMVSLDDSKDGPATKSDEHTESMYLGGLGLKFKFPGDPKKLREASKTKLWISYLKTHGRNLTLLRFPQCTRLVQVGLPNRLRGEMWETLSGSVYLRFANPGEYERILEQNKGRTSTSTEEIEKDLHRSLPEYSAYQSDVGIAALRRVLQAYSFKNPETGYCQAMNILAAAILIYMSEEQAFWLLEVICDRLLPGYYSTSMHGTLLDQRVFESLVHRCLPVIHDHFQQVDVQLSVASLPWFLSLFINSMPMVFAFRIIDCFFCMGPKVLFQVASDNTAILKINGEKLLQIQDDGGFIHLMREYFASLGDSAHPDSPDPRARAITRFQELLLVSFREFAVITDDTILSERRKFRSEVVHSIESFSKRSAIRNLKTLERFNKDQAGLIYDALFKAICIIPPPAVSLPPPTLLTTKEATEERPETRIELRTFKVFLSEICTWARTEKVVSNGFQQRVDREVADHELIDRLFYFWDTAYRGALSFQDLVSGLDGVMFNDLMENIEWFFNLHDKNKDGFLSKDEVLTLCESLLFIFRFEIGDAYLGAVSRFMSNAFEYGDALLPAKEGPNGEEELPQIESNQPYINLATFRMVVLADEILESFFETDFSATFKLEPVPMMEIPNSNNGILGGLWSNIASDDNRKIFHKFTDEIGKSIGKHQILYRPAIGKFTTLEEPKARESLLTPTMRRSASKASLSATDSSTSISVATSQLSQLNVDLDASTTSLPSSIFSPVPPMLQAANAVAFMERTPFAIDDAKDDDEESEDGSEFEDGVMDEVDAFIEAHDTGLTEAERELAKDLINAEPVK</sequence>
<dbReference type="SUPFAM" id="SSF47923">
    <property type="entry name" value="Ypt/Rab-GAP domain of gyp1p"/>
    <property type="match status" value="2"/>
</dbReference>
<evidence type="ECO:0000313" key="4">
    <source>
        <dbReference type="EMBL" id="KAJ3486805.1"/>
    </source>
</evidence>
<dbReference type="PROSITE" id="PS50222">
    <property type="entry name" value="EF_HAND_2"/>
    <property type="match status" value="1"/>
</dbReference>